<proteinExistence type="predicted"/>
<dbReference type="PROSITE" id="PS50837">
    <property type="entry name" value="NACHT"/>
    <property type="match status" value="1"/>
</dbReference>
<dbReference type="PANTHER" id="PTHR46844:SF1">
    <property type="entry name" value="SLR5058 PROTEIN"/>
    <property type="match status" value="1"/>
</dbReference>
<accession>A0ABM1T6I1</accession>
<dbReference type="Gene3D" id="3.80.10.10">
    <property type="entry name" value="Ribonuclease Inhibitor"/>
    <property type="match status" value="2"/>
</dbReference>
<dbReference type="RefSeq" id="XP_022251487.1">
    <property type="nucleotide sequence ID" value="XM_022395779.1"/>
</dbReference>
<evidence type="ECO:0000313" key="5">
    <source>
        <dbReference type="RefSeq" id="XP_022251487.1"/>
    </source>
</evidence>
<reference evidence="5" key="1">
    <citation type="submission" date="2025-08" db="UniProtKB">
        <authorList>
            <consortium name="RefSeq"/>
        </authorList>
    </citation>
    <scope>IDENTIFICATION</scope>
    <source>
        <tissue evidence="5">Muscle</tissue>
    </source>
</reference>
<dbReference type="InterPro" id="IPR032675">
    <property type="entry name" value="LRR_dom_sf"/>
</dbReference>
<evidence type="ECO:0000259" key="3">
    <source>
        <dbReference type="PROSITE" id="PS50837"/>
    </source>
</evidence>
<name>A0ABM1T6I1_LIMPO</name>
<organism evidence="4 5">
    <name type="scientific">Limulus polyphemus</name>
    <name type="common">Atlantic horseshoe crab</name>
    <dbReference type="NCBI Taxonomy" id="6850"/>
    <lineage>
        <taxon>Eukaryota</taxon>
        <taxon>Metazoa</taxon>
        <taxon>Ecdysozoa</taxon>
        <taxon>Arthropoda</taxon>
        <taxon>Chelicerata</taxon>
        <taxon>Merostomata</taxon>
        <taxon>Xiphosura</taxon>
        <taxon>Limulidae</taxon>
        <taxon>Limulus</taxon>
    </lineage>
</organism>
<evidence type="ECO:0000313" key="4">
    <source>
        <dbReference type="Proteomes" id="UP000694941"/>
    </source>
</evidence>
<sequence>MEENELEDLTTDGTQGFGRLHHLLDNIVTEPIAGISDECSGQYISAGIENSSNVHIGHSLTYNIVLPKKDEASSIQESVPQISKSDAQTDGPTSIGEIISDFLRERYRTHLAWTTPLPWCQEFRLPLEEYYTTLSLIPVSPQGEKQFQTPITLESLFIGKGSDERVPERVTRIIAEADAGFGKTTFTQKLAYDWATRKCRYMEGFDIVFLIPLKNVFGSFREYVLQELLPKDILQDDLYGNTVWKHLVAQQKKLLFILDGYDELAQSKVALLRDFLQGRELPWSNVLITTRPKKAEELFPYFERRIVIVGFSENQVRPFVQRYFHIVNRPFYDDVLLRLIFSQVSPKLRTLSSCPLLLLLLCVLFEESGDLIPTTCTVLYKSLFQILVQRYLIRHQLSDTENNQVMLEDTLKKFGHVCLNALKEDRLHFSQSEIKKHCLEEHIFHIGILVKYNIGKKACREEYFQAIHKTILEYLAALYLCSIAETSRRHCLKEYATLFNDSDVFSMQEVTLFLTGLLKNNAHFVIEAIPMSLKSNLHFLLDVLSECGTSSNNVQVVARSTGVQLIANSSDSRLVELTAVLQHESCFVREVQFRWTPISSTNDFLLRQQLFEDLNKNTTISQLSISTLLGHLFTKDEVMALAKIIRISLSNGNLERFTLCIPLFGENVEDGKFQPLVTAVCCGLMSNTSLHTFHFDMEMTSNQICELCYAIEKSPSLFTLNLPHLCCTTKGFEALGNVLRNGILKKLNLDGTWPNARSDNSEWLEKSSFSGFISYSCRPEENPTDFNTAFPSCEKEKHQEFGFHHIFQALKDVSCQLQKLDLGACELQMIDSLCLGEAIGYSSTLVSLNLEYATRVGSVIPVFLALGTTKSLQKLNLSGGLSVSDAHLHVIFQSIKDNVSLRSLNLKGWKFEVSSEETLKMFIDVVRISKLERISLEGCFISYDVKDFSWFELSAFRKSSLKHLLIARMKVKIKSNSRVLNCADFFAVLKAFPSLLELNMSSTSHENSVLLATLDDAQSKEFFQFLGMMKTLKLVKICHWRFLWSTPEDTLKYVKKCMMSSSLEEINISKCHVENYHNGNEMEHEFIISLLESVKQIKYLQLNSCKLTINQMSCVARHIQSKMKKKELSIQVLGVPDISVHTLVNTLNNCGHFDIDLTVGHVIIKPKSKPKYNLFKQFFGT</sequence>
<keyword evidence="4" id="KW-1185">Reference proteome</keyword>
<protein>
    <submittedName>
        <fullName evidence="5">Uncharacterized protein LOC111087803 isoform X1</fullName>
    </submittedName>
</protein>
<dbReference type="SUPFAM" id="SSF52540">
    <property type="entry name" value="P-loop containing nucleoside triphosphate hydrolases"/>
    <property type="match status" value="1"/>
</dbReference>
<dbReference type="InterPro" id="IPR027417">
    <property type="entry name" value="P-loop_NTPase"/>
</dbReference>
<dbReference type="Proteomes" id="UP000694941">
    <property type="component" value="Unplaced"/>
</dbReference>
<keyword evidence="1" id="KW-0547">Nucleotide-binding</keyword>
<dbReference type="Gene3D" id="3.40.50.300">
    <property type="entry name" value="P-loop containing nucleotide triphosphate hydrolases"/>
    <property type="match status" value="1"/>
</dbReference>
<feature type="domain" description="NACHT" evidence="3">
    <location>
        <begin position="171"/>
        <end position="292"/>
    </location>
</feature>
<evidence type="ECO:0000256" key="1">
    <source>
        <dbReference type="ARBA" id="ARBA00022741"/>
    </source>
</evidence>
<gene>
    <name evidence="5" type="primary">LOC111087803</name>
</gene>
<dbReference type="GeneID" id="111087803"/>
<dbReference type="InterPro" id="IPR007111">
    <property type="entry name" value="NACHT_NTPase"/>
</dbReference>
<dbReference type="Pfam" id="PF05729">
    <property type="entry name" value="NACHT"/>
    <property type="match status" value="1"/>
</dbReference>
<keyword evidence="2" id="KW-0067">ATP-binding</keyword>
<dbReference type="PANTHER" id="PTHR46844">
    <property type="entry name" value="SLR5058 PROTEIN"/>
    <property type="match status" value="1"/>
</dbReference>
<evidence type="ECO:0000256" key="2">
    <source>
        <dbReference type="ARBA" id="ARBA00022840"/>
    </source>
</evidence>
<dbReference type="SUPFAM" id="SSF52047">
    <property type="entry name" value="RNI-like"/>
    <property type="match status" value="2"/>
</dbReference>